<dbReference type="Pfam" id="PF13520">
    <property type="entry name" value="AA_permease_2"/>
    <property type="match status" value="1"/>
</dbReference>
<evidence type="ECO:0000313" key="8">
    <source>
        <dbReference type="Proteomes" id="UP000033448"/>
    </source>
</evidence>
<dbReference type="PANTHER" id="PTHR42770:SF7">
    <property type="entry name" value="MEMBRANE PROTEIN"/>
    <property type="match status" value="1"/>
</dbReference>
<keyword evidence="5 6" id="KW-0472">Membrane</keyword>
<dbReference type="PANTHER" id="PTHR42770">
    <property type="entry name" value="AMINO ACID TRANSPORTER-RELATED"/>
    <property type="match status" value="1"/>
</dbReference>
<dbReference type="InterPro" id="IPR002293">
    <property type="entry name" value="AA/rel_permease1"/>
</dbReference>
<feature type="transmembrane region" description="Helical" evidence="6">
    <location>
        <begin position="421"/>
        <end position="443"/>
    </location>
</feature>
<name>A0A0F0KGH5_9MICO</name>
<feature type="transmembrane region" description="Helical" evidence="6">
    <location>
        <begin position="386"/>
        <end position="409"/>
    </location>
</feature>
<protein>
    <submittedName>
        <fullName evidence="7">Putative amino acid permease YhdG</fullName>
    </submittedName>
</protein>
<reference evidence="7 8" key="1">
    <citation type="submission" date="2015-02" db="EMBL/GenBank/DDBJ databases">
        <title>Draft genome sequences of ten Microbacterium spp. with emphasis on heavy metal contaminated environments.</title>
        <authorList>
            <person name="Corretto E."/>
        </authorList>
    </citation>
    <scope>NUCLEOTIDE SEQUENCE [LARGE SCALE GENOMIC DNA]</scope>
    <source>
        <strain evidence="7 8">DSM 23848</strain>
    </source>
</reference>
<evidence type="ECO:0000256" key="3">
    <source>
        <dbReference type="ARBA" id="ARBA00022692"/>
    </source>
</evidence>
<keyword evidence="2" id="KW-1003">Cell membrane</keyword>
<feature type="transmembrane region" description="Helical" evidence="6">
    <location>
        <begin position="148"/>
        <end position="168"/>
    </location>
</feature>
<dbReference type="Gene3D" id="1.20.1740.10">
    <property type="entry name" value="Amino acid/polyamine transporter I"/>
    <property type="match status" value="1"/>
</dbReference>
<dbReference type="AlphaFoldDB" id="A0A0F0KGH5"/>
<evidence type="ECO:0000256" key="5">
    <source>
        <dbReference type="ARBA" id="ARBA00023136"/>
    </source>
</evidence>
<feature type="transmembrane region" description="Helical" evidence="6">
    <location>
        <begin position="175"/>
        <end position="197"/>
    </location>
</feature>
<comment type="caution">
    <text evidence="7">The sequence shown here is derived from an EMBL/GenBank/DDBJ whole genome shotgun (WGS) entry which is preliminary data.</text>
</comment>
<dbReference type="GO" id="GO:0022857">
    <property type="term" value="F:transmembrane transporter activity"/>
    <property type="evidence" value="ECO:0007669"/>
    <property type="project" value="InterPro"/>
</dbReference>
<feature type="transmembrane region" description="Helical" evidence="6">
    <location>
        <begin position="71"/>
        <end position="93"/>
    </location>
</feature>
<evidence type="ECO:0000256" key="2">
    <source>
        <dbReference type="ARBA" id="ARBA00022475"/>
    </source>
</evidence>
<dbReference type="OrthoDB" id="9762947at2"/>
<gene>
    <name evidence="7" type="primary">yhdG_5</name>
    <name evidence="7" type="ORF">RL72_03014</name>
</gene>
<dbReference type="GO" id="GO:0005886">
    <property type="term" value="C:plasma membrane"/>
    <property type="evidence" value="ECO:0007669"/>
    <property type="project" value="UniProtKB-SubCell"/>
</dbReference>
<feature type="transmembrane region" description="Helical" evidence="6">
    <location>
        <begin position="311"/>
        <end position="332"/>
    </location>
</feature>
<dbReference type="PIRSF" id="PIRSF006060">
    <property type="entry name" value="AA_transporter"/>
    <property type="match status" value="1"/>
</dbReference>
<feature type="transmembrane region" description="Helical" evidence="6">
    <location>
        <begin position="449"/>
        <end position="467"/>
    </location>
</feature>
<keyword evidence="4 6" id="KW-1133">Transmembrane helix</keyword>
<evidence type="ECO:0000256" key="4">
    <source>
        <dbReference type="ARBA" id="ARBA00022989"/>
    </source>
</evidence>
<dbReference type="PATRIC" id="fig|582680.7.peg.3072"/>
<organism evidence="7 8">
    <name type="scientific">Microbacterium azadirachtae</name>
    <dbReference type="NCBI Taxonomy" id="582680"/>
    <lineage>
        <taxon>Bacteria</taxon>
        <taxon>Bacillati</taxon>
        <taxon>Actinomycetota</taxon>
        <taxon>Actinomycetes</taxon>
        <taxon>Micrococcales</taxon>
        <taxon>Microbacteriaceae</taxon>
        <taxon>Microbacterium</taxon>
    </lineage>
</organism>
<comment type="subcellular location">
    <subcellularLocation>
        <location evidence="1">Cell membrane</location>
        <topology evidence="1">Multi-pass membrane protein</topology>
    </subcellularLocation>
</comment>
<dbReference type="Proteomes" id="UP000033448">
    <property type="component" value="Unassembled WGS sequence"/>
</dbReference>
<keyword evidence="3 6" id="KW-0812">Transmembrane</keyword>
<dbReference type="EMBL" id="JYIT01000083">
    <property type="protein sequence ID" value="KJL19968.1"/>
    <property type="molecule type" value="Genomic_DNA"/>
</dbReference>
<dbReference type="RefSeq" id="WP_082072429.1">
    <property type="nucleotide sequence ID" value="NZ_CP099706.1"/>
</dbReference>
<feature type="transmembrane region" description="Helical" evidence="6">
    <location>
        <begin position="217"/>
        <end position="240"/>
    </location>
</feature>
<feature type="transmembrane region" description="Helical" evidence="6">
    <location>
        <begin position="359"/>
        <end position="380"/>
    </location>
</feature>
<feature type="transmembrane region" description="Helical" evidence="6">
    <location>
        <begin position="44"/>
        <end position="65"/>
    </location>
</feature>
<sequence length="490" mass="50869">MSDGLQEDLGEAAGALGAKAPGIVPDTGKYEQQLSRGLTFKENILITLSAVTPASSVFIIVPAIINGIGGASALAFLIGALVGVFVALCYAELSSAFPITGGEYAFVARTLGKPWGFGLFLLNLVSGVLIIGVIASGAGQYLGVLSEALGGGWVGIVVILVTTVIACLGIKTNAWVTGVFLVLEIGALVVLTVVGFLHVSQPISTLWTVATSGPGGVLVSASAGLVVSYTATALFAFNGYGAAVYYAEETKNARSTIGRAILWSLLIAVVAEIVPTIAVLLGSKDLAALVASPSPMTQFLTERAGPVVNTLVSVGIAVAVINAVLAIILQFGRTLFSSARDRSWPDAINRPLGRIHPTLRTPVVATIIVGVIAALCLWLVPFSVLLVATSAGIVILYALVGLAAFVGRLNHTTDAAEYRMPLWPVAPILMTLATLVILVMSLIADWVPVAVAVGIFGIGLLYYALYLRGKPDRWTLPLPADEELEDEVRG</sequence>
<keyword evidence="8" id="KW-1185">Reference proteome</keyword>
<accession>A0A0F0KGH5</accession>
<dbReference type="InterPro" id="IPR050367">
    <property type="entry name" value="APC_superfamily"/>
</dbReference>
<evidence type="ECO:0000256" key="6">
    <source>
        <dbReference type="SAM" id="Phobius"/>
    </source>
</evidence>
<feature type="transmembrane region" description="Helical" evidence="6">
    <location>
        <begin position="114"/>
        <end position="136"/>
    </location>
</feature>
<evidence type="ECO:0000313" key="7">
    <source>
        <dbReference type="EMBL" id="KJL19968.1"/>
    </source>
</evidence>
<proteinExistence type="predicted"/>
<evidence type="ECO:0000256" key="1">
    <source>
        <dbReference type="ARBA" id="ARBA00004651"/>
    </source>
</evidence>
<feature type="transmembrane region" description="Helical" evidence="6">
    <location>
        <begin position="260"/>
        <end position="281"/>
    </location>
</feature>